<sequence length="105" mass="11427">MTHQPSKDSLRDLRLETAKGSSPKVTFPCAYSLKVVGDAGDDFVDLVTAIVLRHDPTFDPADAQVVDSRNGRFQSVRLTINASGEAQLKALFDELKATGQVHMVI</sequence>
<dbReference type="OrthoDB" id="9793424at2"/>
<dbReference type="RefSeq" id="WP_147185520.1">
    <property type="nucleotide sequence ID" value="NZ_CP042382.1"/>
</dbReference>
<dbReference type="PANTHER" id="PTHR38036">
    <property type="entry name" value="UPF0250 PROTEIN YBED"/>
    <property type="match status" value="1"/>
</dbReference>
<dbReference type="AlphaFoldDB" id="A0A5B8SW03"/>
<dbReference type="Pfam" id="PF04359">
    <property type="entry name" value="DUF493"/>
    <property type="match status" value="1"/>
</dbReference>
<dbReference type="GO" id="GO:0005829">
    <property type="term" value="C:cytosol"/>
    <property type="evidence" value="ECO:0007669"/>
    <property type="project" value="TreeGrafter"/>
</dbReference>
<evidence type="ECO:0000256" key="1">
    <source>
        <dbReference type="ARBA" id="ARBA00008460"/>
    </source>
</evidence>
<name>A0A5B8SW03_9GAMM</name>
<accession>A0A5B8SW03</accession>
<gene>
    <name evidence="2" type="ORF">FGL86_15280</name>
</gene>
<proteinExistence type="inferred from homology"/>
<dbReference type="InterPro" id="IPR007454">
    <property type="entry name" value="UPF0250_YbeD-like"/>
</dbReference>
<reference evidence="2 3" key="1">
    <citation type="submission" date="2019-06" db="EMBL/GenBank/DDBJ databases">
        <title>Genome analyses of bacteria isolated from kimchi.</title>
        <authorList>
            <person name="Lee S."/>
            <person name="Ahn S."/>
            <person name="Roh S."/>
        </authorList>
    </citation>
    <scope>NUCLEOTIDE SEQUENCE [LARGE SCALE GENOMIC DNA]</scope>
    <source>
        <strain evidence="2 3">CBA4606</strain>
    </source>
</reference>
<dbReference type="InterPro" id="IPR027471">
    <property type="entry name" value="YbeD-like_sf"/>
</dbReference>
<comment type="similarity">
    <text evidence="1">Belongs to the UPF0250 family.</text>
</comment>
<evidence type="ECO:0000313" key="2">
    <source>
        <dbReference type="EMBL" id="QEA40307.1"/>
    </source>
</evidence>
<dbReference type="Proteomes" id="UP000321272">
    <property type="component" value="Chromosome"/>
</dbReference>
<protein>
    <submittedName>
        <fullName evidence="2">DUF493 domain-containing protein</fullName>
    </submittedName>
</protein>
<keyword evidence="3" id="KW-1185">Reference proteome</keyword>
<dbReference type="SUPFAM" id="SSF117991">
    <property type="entry name" value="YbeD/HP0495-like"/>
    <property type="match status" value="1"/>
</dbReference>
<dbReference type="KEGG" id="paur:FGL86_15280"/>
<organism evidence="2 3">
    <name type="scientific">Pistricoccus aurantiacus</name>
    <dbReference type="NCBI Taxonomy" id="1883414"/>
    <lineage>
        <taxon>Bacteria</taxon>
        <taxon>Pseudomonadati</taxon>
        <taxon>Pseudomonadota</taxon>
        <taxon>Gammaproteobacteria</taxon>
        <taxon>Oceanospirillales</taxon>
        <taxon>Halomonadaceae</taxon>
        <taxon>Pistricoccus</taxon>
    </lineage>
</organism>
<evidence type="ECO:0000313" key="3">
    <source>
        <dbReference type="Proteomes" id="UP000321272"/>
    </source>
</evidence>
<dbReference type="Gene3D" id="3.30.70.260">
    <property type="match status" value="1"/>
</dbReference>
<dbReference type="EMBL" id="CP042382">
    <property type="protein sequence ID" value="QEA40307.1"/>
    <property type="molecule type" value="Genomic_DNA"/>
</dbReference>
<dbReference type="PANTHER" id="PTHR38036:SF1">
    <property type="entry name" value="UPF0250 PROTEIN YBED"/>
    <property type="match status" value="1"/>
</dbReference>